<dbReference type="AlphaFoldDB" id="A0A845PZN2"/>
<gene>
    <name evidence="2" type="ORF">GNY06_09160</name>
</gene>
<proteinExistence type="predicted"/>
<evidence type="ECO:0008006" key="4">
    <source>
        <dbReference type="Google" id="ProtNLM"/>
    </source>
</evidence>
<evidence type="ECO:0000256" key="1">
    <source>
        <dbReference type="SAM" id="Phobius"/>
    </source>
</evidence>
<accession>A0A845PZN2</accession>
<feature type="transmembrane region" description="Helical" evidence="1">
    <location>
        <begin position="88"/>
        <end position="109"/>
    </location>
</feature>
<feature type="transmembrane region" description="Helical" evidence="1">
    <location>
        <begin position="153"/>
        <end position="171"/>
    </location>
</feature>
<keyword evidence="1" id="KW-1133">Transmembrane helix</keyword>
<feature type="transmembrane region" description="Helical" evidence="1">
    <location>
        <begin position="195"/>
        <end position="223"/>
    </location>
</feature>
<dbReference type="EMBL" id="JAAABJ010000549">
    <property type="protein sequence ID" value="NAW51540.1"/>
    <property type="molecule type" value="Genomic_DNA"/>
</dbReference>
<protein>
    <recommendedName>
        <fullName evidence="4">Beta-carotene 15,15'-monooxygenase</fullName>
    </recommendedName>
</protein>
<keyword evidence="1" id="KW-0472">Membrane</keyword>
<comment type="caution">
    <text evidence="2">The sequence shown here is derived from an EMBL/GenBank/DDBJ whole genome shotgun (WGS) entry which is preliminary data.</text>
</comment>
<keyword evidence="3" id="KW-1185">Reference proteome</keyword>
<reference evidence="2 3" key="1">
    <citation type="submission" date="2019-11" db="EMBL/GenBank/DDBJ databases">
        <title>Characterization of Elizabethkingia argenteiflava sp. nov., isolated from inner surface of Soybean Pods.</title>
        <authorList>
            <person name="Mo S."/>
        </authorList>
    </citation>
    <scope>NUCLEOTIDE SEQUENCE [LARGE SCALE GENOMIC DNA]</scope>
    <source>
        <strain evidence="2 3">YB22</strain>
    </source>
</reference>
<dbReference type="RefSeq" id="WP_166519819.1">
    <property type="nucleotide sequence ID" value="NZ_JAAABJ010000549.1"/>
</dbReference>
<evidence type="ECO:0000313" key="2">
    <source>
        <dbReference type="EMBL" id="NAW51540.1"/>
    </source>
</evidence>
<name>A0A845PZN2_9FLAO</name>
<feature type="transmembrane region" description="Helical" evidence="1">
    <location>
        <begin position="130"/>
        <end position="147"/>
    </location>
</feature>
<keyword evidence="1" id="KW-0812">Transmembrane</keyword>
<evidence type="ECO:0000313" key="3">
    <source>
        <dbReference type="Proteomes" id="UP000553459"/>
    </source>
</evidence>
<sequence length="240" mass="27808">MQQLREINSFSQIITEAVGYWGKTLRFQILFSLCYFMVYLGLTYFLFDYYGILAQIQELSVYFSSHNSAAREKYLEIITSENFISVSFWMVGVMALLFPLNLGLFNIYNKMDKNEQVFTSDLFVGFEGSNFFKYFGYALLWGAIYYVCKMFFILMPVWILLTLLTGPLIFLEQKSILQALQLSFKLVINNMRKSISVFLLAIVGSYCGIFLCGIGLLLTLPFWNAVLYAYYRKLLPVTLG</sequence>
<dbReference type="Proteomes" id="UP000553459">
    <property type="component" value="Unassembled WGS sequence"/>
</dbReference>
<organism evidence="2 3">
    <name type="scientific">Elizabethkingia argenteiflava</name>
    <dbReference type="NCBI Taxonomy" id="2681556"/>
    <lineage>
        <taxon>Bacteria</taxon>
        <taxon>Pseudomonadati</taxon>
        <taxon>Bacteroidota</taxon>
        <taxon>Flavobacteriia</taxon>
        <taxon>Flavobacteriales</taxon>
        <taxon>Weeksellaceae</taxon>
        <taxon>Elizabethkingia</taxon>
    </lineage>
</organism>
<feature type="transmembrane region" description="Helical" evidence="1">
    <location>
        <begin position="29"/>
        <end position="47"/>
    </location>
</feature>